<proteinExistence type="predicted"/>
<comment type="caution">
    <text evidence="2">The sequence shown here is derived from an EMBL/GenBank/DDBJ whole genome shotgun (WGS) entry which is preliminary data.</text>
</comment>
<evidence type="ECO:0000256" key="1">
    <source>
        <dbReference type="SAM" id="Phobius"/>
    </source>
</evidence>
<organism evidence="2 3">
    <name type="scientific">Sporotomaculum syntrophicum</name>
    <dbReference type="NCBI Taxonomy" id="182264"/>
    <lineage>
        <taxon>Bacteria</taxon>
        <taxon>Bacillati</taxon>
        <taxon>Bacillota</taxon>
        <taxon>Clostridia</taxon>
        <taxon>Eubacteriales</taxon>
        <taxon>Desulfallaceae</taxon>
        <taxon>Sporotomaculum</taxon>
    </lineage>
</organism>
<dbReference type="InterPro" id="IPR025918">
    <property type="entry name" value="YIEGIA"/>
</dbReference>
<gene>
    <name evidence="2" type="ORF">SPSYN_00190</name>
</gene>
<dbReference type="Pfam" id="PF14045">
    <property type="entry name" value="YIEGIA"/>
    <property type="match status" value="1"/>
</dbReference>
<keyword evidence="1" id="KW-0472">Membrane</keyword>
<dbReference type="AlphaFoldDB" id="A0A9D3AZF3"/>
<reference evidence="2" key="1">
    <citation type="submission" date="2016-02" db="EMBL/GenBank/DDBJ databases">
        <title>Draft Genome Sequence of Sporotomaculum syntrophicum Strain FB, a Syntrophic Benzoate Degrader.</title>
        <authorList>
            <person name="Nobu M.K."/>
            <person name="Narihiro T."/>
            <person name="Qiu Y.-L."/>
            <person name="Ohashi A."/>
            <person name="Liu W.-T."/>
            <person name="Yuji S."/>
        </authorList>
    </citation>
    <scope>NUCLEOTIDE SEQUENCE</scope>
    <source>
        <strain evidence="2">FB</strain>
    </source>
</reference>
<keyword evidence="3" id="KW-1185">Reference proteome</keyword>
<name>A0A9D3AZF3_9FIRM</name>
<dbReference type="Proteomes" id="UP000798488">
    <property type="component" value="Unassembled WGS sequence"/>
</dbReference>
<feature type="transmembrane region" description="Helical" evidence="1">
    <location>
        <begin position="34"/>
        <end position="55"/>
    </location>
</feature>
<sequence length="292" mass="32113">MAVILAGTLAGILTRMLLLKLDYRQYPGYPHGYISHFSLGAIASALGAVAVPALMNKDFTAFTFLALAAQQFREIRNIERQTLENLEETRLEKRGKDYIEGIARTFEARNYLVMGTAFITSIAAVLAGIWGAAAMALILILFSKNFMTGKKIGDICEVIPAEVHFKNSLLCVNEVDIMSVGLPEMREKIKREALGVMIKPKDDNARATLHDMGQRMAITHTAALIMGSKKEVDIPEFTPLARKNPDTGEVALYIMPIEKDMTSLIMAVQRTPLLESASVKPLKTQAGRIASD</sequence>
<evidence type="ECO:0000313" key="2">
    <source>
        <dbReference type="EMBL" id="KAF1086471.1"/>
    </source>
</evidence>
<keyword evidence="1" id="KW-1133">Transmembrane helix</keyword>
<feature type="transmembrane region" description="Helical" evidence="1">
    <location>
        <begin position="111"/>
        <end position="142"/>
    </location>
</feature>
<keyword evidence="1" id="KW-0812">Transmembrane</keyword>
<protein>
    <recommendedName>
        <fullName evidence="4">YIEGIA protein</fullName>
    </recommendedName>
</protein>
<dbReference type="EMBL" id="LSRS01000001">
    <property type="protein sequence ID" value="KAF1086471.1"/>
    <property type="molecule type" value="Genomic_DNA"/>
</dbReference>
<evidence type="ECO:0000313" key="3">
    <source>
        <dbReference type="Proteomes" id="UP000798488"/>
    </source>
</evidence>
<evidence type="ECO:0008006" key="4">
    <source>
        <dbReference type="Google" id="ProtNLM"/>
    </source>
</evidence>
<accession>A0A9D3AZF3</accession>